<dbReference type="Pfam" id="PF18142">
    <property type="entry name" value="SLATT_fungal"/>
    <property type="match status" value="1"/>
</dbReference>
<feature type="domain" description="SMODS and SLOG-associating 2TM effector" evidence="3">
    <location>
        <begin position="103"/>
        <end position="232"/>
    </location>
</feature>
<gene>
    <name evidence="4" type="ORF">B0H17DRAFT_1083084</name>
</gene>
<dbReference type="EMBL" id="JARKIE010000162">
    <property type="protein sequence ID" value="KAJ7673454.1"/>
    <property type="molecule type" value="Genomic_DNA"/>
</dbReference>
<keyword evidence="5" id="KW-1185">Reference proteome</keyword>
<organism evidence="4 5">
    <name type="scientific">Mycena rosella</name>
    <name type="common">Pink bonnet</name>
    <name type="synonym">Agaricus rosellus</name>
    <dbReference type="NCBI Taxonomy" id="1033263"/>
    <lineage>
        <taxon>Eukaryota</taxon>
        <taxon>Fungi</taxon>
        <taxon>Dikarya</taxon>
        <taxon>Basidiomycota</taxon>
        <taxon>Agaricomycotina</taxon>
        <taxon>Agaricomycetes</taxon>
        <taxon>Agaricomycetidae</taxon>
        <taxon>Agaricales</taxon>
        <taxon>Marasmiineae</taxon>
        <taxon>Mycenaceae</taxon>
        <taxon>Mycena</taxon>
    </lineage>
</organism>
<name>A0AAD7D0T4_MYCRO</name>
<protein>
    <recommendedName>
        <fullName evidence="3">SMODS and SLOG-associating 2TM effector domain-containing protein</fullName>
    </recommendedName>
</protein>
<feature type="region of interest" description="Disordered" evidence="1">
    <location>
        <begin position="1"/>
        <end position="57"/>
    </location>
</feature>
<accession>A0AAD7D0T4</accession>
<feature type="transmembrane region" description="Helical" evidence="2">
    <location>
        <begin position="119"/>
        <end position="141"/>
    </location>
</feature>
<sequence>MAAERNEDLPTLPGTPAIYARGASPRPESPRPASGSLDEAPPDEAHTRPLRDASLPRLPAEAAILHPPGRRRSEVDWIVPVDPKREPRPKTVQERIWPTLETAIVERSKYELKARMTGYALNIAIGLQVVLGALTTGLSALTTGRQTSIVTSILGAFRATGTSRRHLHHVASYLARARGSNEPELSIARSKDLDQYIRECETFVLDFGHITGDEHDGRLNALRQRFENLLGNANGERRMAPG</sequence>
<dbReference type="Proteomes" id="UP001221757">
    <property type="component" value="Unassembled WGS sequence"/>
</dbReference>
<dbReference type="InterPro" id="IPR041622">
    <property type="entry name" value="SLATT_fungi"/>
</dbReference>
<feature type="compositionally biased region" description="Low complexity" evidence="1">
    <location>
        <begin position="20"/>
        <end position="36"/>
    </location>
</feature>
<keyword evidence="2" id="KW-0812">Transmembrane</keyword>
<proteinExistence type="predicted"/>
<reference evidence="4" key="1">
    <citation type="submission" date="2023-03" db="EMBL/GenBank/DDBJ databases">
        <title>Massive genome expansion in bonnet fungi (Mycena s.s.) driven by repeated elements and novel gene families across ecological guilds.</title>
        <authorList>
            <consortium name="Lawrence Berkeley National Laboratory"/>
            <person name="Harder C.B."/>
            <person name="Miyauchi S."/>
            <person name="Viragh M."/>
            <person name="Kuo A."/>
            <person name="Thoen E."/>
            <person name="Andreopoulos B."/>
            <person name="Lu D."/>
            <person name="Skrede I."/>
            <person name="Drula E."/>
            <person name="Henrissat B."/>
            <person name="Morin E."/>
            <person name="Kohler A."/>
            <person name="Barry K."/>
            <person name="LaButti K."/>
            <person name="Morin E."/>
            <person name="Salamov A."/>
            <person name="Lipzen A."/>
            <person name="Mereny Z."/>
            <person name="Hegedus B."/>
            <person name="Baldrian P."/>
            <person name="Stursova M."/>
            <person name="Weitz H."/>
            <person name="Taylor A."/>
            <person name="Grigoriev I.V."/>
            <person name="Nagy L.G."/>
            <person name="Martin F."/>
            <person name="Kauserud H."/>
        </authorList>
    </citation>
    <scope>NUCLEOTIDE SEQUENCE</scope>
    <source>
        <strain evidence="4">CBHHK067</strain>
    </source>
</reference>
<keyword evidence="2" id="KW-0472">Membrane</keyword>
<evidence type="ECO:0000256" key="2">
    <source>
        <dbReference type="SAM" id="Phobius"/>
    </source>
</evidence>
<evidence type="ECO:0000313" key="5">
    <source>
        <dbReference type="Proteomes" id="UP001221757"/>
    </source>
</evidence>
<evidence type="ECO:0000313" key="4">
    <source>
        <dbReference type="EMBL" id="KAJ7673454.1"/>
    </source>
</evidence>
<keyword evidence="2" id="KW-1133">Transmembrane helix</keyword>
<dbReference type="AlphaFoldDB" id="A0AAD7D0T4"/>
<dbReference type="NCBIfam" id="NF033635">
    <property type="entry name" value="SLATT_fungal"/>
    <property type="match status" value="1"/>
</dbReference>
<evidence type="ECO:0000256" key="1">
    <source>
        <dbReference type="SAM" id="MobiDB-lite"/>
    </source>
</evidence>
<evidence type="ECO:0000259" key="3">
    <source>
        <dbReference type="Pfam" id="PF18142"/>
    </source>
</evidence>
<comment type="caution">
    <text evidence="4">The sequence shown here is derived from an EMBL/GenBank/DDBJ whole genome shotgun (WGS) entry which is preliminary data.</text>
</comment>